<evidence type="ECO:0000313" key="2">
    <source>
        <dbReference type="Proteomes" id="UP000649617"/>
    </source>
</evidence>
<dbReference type="OrthoDB" id="406561at2759"/>
<keyword evidence="2" id="KW-1185">Reference proteome</keyword>
<dbReference type="EMBL" id="CAJNIZ010010143">
    <property type="protein sequence ID" value="CAE7294976.1"/>
    <property type="molecule type" value="Genomic_DNA"/>
</dbReference>
<reference evidence="1" key="1">
    <citation type="submission" date="2021-02" db="EMBL/GenBank/DDBJ databases">
        <authorList>
            <person name="Dougan E. K."/>
            <person name="Rhodes N."/>
            <person name="Thang M."/>
            <person name="Chan C."/>
        </authorList>
    </citation>
    <scope>NUCLEOTIDE SEQUENCE</scope>
</reference>
<proteinExistence type="predicted"/>
<dbReference type="AlphaFoldDB" id="A0A812N5I5"/>
<accession>A0A812N5I5</accession>
<comment type="caution">
    <text evidence="1">The sequence shown here is derived from an EMBL/GenBank/DDBJ whole genome shotgun (WGS) entry which is preliminary data.</text>
</comment>
<name>A0A812N5I5_SYMPI</name>
<gene>
    <name evidence="1" type="ORF">SPIL2461_LOCUS6638</name>
</gene>
<dbReference type="Proteomes" id="UP000649617">
    <property type="component" value="Unassembled WGS sequence"/>
</dbReference>
<organism evidence="1 2">
    <name type="scientific">Symbiodinium pilosum</name>
    <name type="common">Dinoflagellate</name>
    <dbReference type="NCBI Taxonomy" id="2952"/>
    <lineage>
        <taxon>Eukaryota</taxon>
        <taxon>Sar</taxon>
        <taxon>Alveolata</taxon>
        <taxon>Dinophyceae</taxon>
        <taxon>Suessiales</taxon>
        <taxon>Symbiodiniaceae</taxon>
        <taxon>Symbiodinium</taxon>
    </lineage>
</organism>
<evidence type="ECO:0000313" key="1">
    <source>
        <dbReference type="EMBL" id="CAE7294976.1"/>
    </source>
</evidence>
<sequence>MEALFTWLASSCLCDVQSPEGYAREPDIVIRDNPKPLPVEAMMQLAPLISVQDFSQLRATSRQPTSAGEKAFQELIKLPEKRRQQIRGVERVRSVEEWAEIAVTKADYSWHGFSTQGVMNDIRGKPVVFTKRGSMFDGWAEYFLLASPAELKSADILFAKPRSYM</sequence>
<protein>
    <submittedName>
        <fullName evidence="1">Uncharacterized protein</fullName>
    </submittedName>
</protein>